<sequence>MRIGLISQWYDPEVGSAGVPGSIAQALIGRGHEVDVLTGFPNYPDGNVYAGYRIRPYLRERRDGVRVHRAPLYPSHDSRPGHRAANFLSLAASSSIVGLKALAEVEATLVYSSPATMAIPAMTLRAVRRTPYVLLIQDMWPQSVTASQFIRSRASEIVERALHRFCDVTYGRAASIAVTSPGMADLLLARGVSPAKISVVPNWADERYFYPTDAPEDVIAEVRASDRFTVMYAGNLGEVQGLEVIIEAATLLRNREEIGFVLVGGGVAEASLRQMTAERGLTNVRFAGPRPVDRMAKVLAAADLQLVTLRDLPIFRSVLPSKVQATLAAGRPLVAAVTGDAASVVRESGAGIVTPPGDAEAMADAVLSASQLSSAELSRRGAAGRSYYMKHLGREAGAEALSSLLQQAAAGAAKR</sequence>
<keyword evidence="1" id="KW-0328">Glycosyltransferase</keyword>
<evidence type="ECO:0000313" key="5">
    <source>
        <dbReference type="Proteomes" id="UP001233673"/>
    </source>
</evidence>
<dbReference type="Proteomes" id="UP001233673">
    <property type="component" value="Unassembled WGS sequence"/>
</dbReference>
<proteinExistence type="predicted"/>
<dbReference type="Pfam" id="PF13579">
    <property type="entry name" value="Glyco_trans_4_4"/>
    <property type="match status" value="1"/>
</dbReference>
<dbReference type="PANTHER" id="PTHR45947:SF3">
    <property type="entry name" value="SULFOQUINOVOSYL TRANSFERASE SQD2"/>
    <property type="match status" value="1"/>
</dbReference>
<protein>
    <submittedName>
        <fullName evidence="4">Glycosyltransferase family 4 protein</fullName>
    </submittedName>
</protein>
<dbReference type="EMBL" id="JASNFN010000016">
    <property type="protein sequence ID" value="MDP5183843.1"/>
    <property type="molecule type" value="Genomic_DNA"/>
</dbReference>
<name>A0ABT9IE63_9ACTN</name>
<dbReference type="Pfam" id="PF13692">
    <property type="entry name" value="Glyco_trans_1_4"/>
    <property type="match status" value="1"/>
</dbReference>
<dbReference type="Gene3D" id="3.40.50.2000">
    <property type="entry name" value="Glycogen Phosphorylase B"/>
    <property type="match status" value="2"/>
</dbReference>
<accession>A0ABT9IE63</accession>
<dbReference type="CDD" id="cd03794">
    <property type="entry name" value="GT4_WbuB-like"/>
    <property type="match status" value="1"/>
</dbReference>
<dbReference type="SUPFAM" id="SSF53756">
    <property type="entry name" value="UDP-Glycosyltransferase/glycogen phosphorylase"/>
    <property type="match status" value="1"/>
</dbReference>
<evidence type="ECO:0000256" key="2">
    <source>
        <dbReference type="ARBA" id="ARBA00022679"/>
    </source>
</evidence>
<feature type="domain" description="Glycosyltransferase subfamily 4-like N-terminal" evidence="3">
    <location>
        <begin position="22"/>
        <end position="203"/>
    </location>
</feature>
<dbReference type="InterPro" id="IPR028098">
    <property type="entry name" value="Glyco_trans_4-like_N"/>
</dbReference>
<evidence type="ECO:0000313" key="4">
    <source>
        <dbReference type="EMBL" id="MDP5183843.1"/>
    </source>
</evidence>
<gene>
    <name evidence="4" type="ORF">QOZ88_14480</name>
</gene>
<keyword evidence="5" id="KW-1185">Reference proteome</keyword>
<keyword evidence="2" id="KW-0808">Transferase</keyword>
<dbReference type="RefSeq" id="WP_306000449.1">
    <property type="nucleotide sequence ID" value="NZ_JASNFN010000016.1"/>
</dbReference>
<reference evidence="5" key="1">
    <citation type="submission" date="2023-05" db="EMBL/GenBank/DDBJ databases">
        <title>Draft genome of Pseudofrankia sp. BMG5.37.</title>
        <authorList>
            <person name="Gtari M."/>
            <person name="Ghodhbane F."/>
            <person name="Sbissi I."/>
        </authorList>
    </citation>
    <scope>NUCLEOTIDE SEQUENCE [LARGE SCALE GENOMIC DNA]</scope>
    <source>
        <strain evidence="5">BMG 814</strain>
    </source>
</reference>
<organism evidence="4 5">
    <name type="scientific">Blastococcus carthaginiensis</name>
    <dbReference type="NCBI Taxonomy" id="3050034"/>
    <lineage>
        <taxon>Bacteria</taxon>
        <taxon>Bacillati</taxon>
        <taxon>Actinomycetota</taxon>
        <taxon>Actinomycetes</taxon>
        <taxon>Geodermatophilales</taxon>
        <taxon>Geodermatophilaceae</taxon>
        <taxon>Blastococcus</taxon>
    </lineage>
</organism>
<comment type="caution">
    <text evidence="4">The sequence shown here is derived from an EMBL/GenBank/DDBJ whole genome shotgun (WGS) entry which is preliminary data.</text>
</comment>
<evidence type="ECO:0000259" key="3">
    <source>
        <dbReference type="Pfam" id="PF13579"/>
    </source>
</evidence>
<dbReference type="PANTHER" id="PTHR45947">
    <property type="entry name" value="SULFOQUINOVOSYL TRANSFERASE SQD2"/>
    <property type="match status" value="1"/>
</dbReference>
<dbReference type="InterPro" id="IPR050194">
    <property type="entry name" value="Glycosyltransferase_grp1"/>
</dbReference>
<evidence type="ECO:0000256" key="1">
    <source>
        <dbReference type="ARBA" id="ARBA00022676"/>
    </source>
</evidence>